<keyword evidence="2" id="KW-0732">Signal</keyword>
<evidence type="ECO:0000256" key="1">
    <source>
        <dbReference type="SAM" id="Coils"/>
    </source>
</evidence>
<evidence type="ECO:0000313" key="3">
    <source>
        <dbReference type="EMBL" id="MBB4841801.1"/>
    </source>
</evidence>
<comment type="caution">
    <text evidence="3">The sequence shown here is derived from an EMBL/GenBank/DDBJ whole genome shotgun (WGS) entry which is preliminary data.</text>
</comment>
<dbReference type="RefSeq" id="WP_184295450.1">
    <property type="nucleotide sequence ID" value="NZ_JACHLP010000001.1"/>
</dbReference>
<evidence type="ECO:0000313" key="4">
    <source>
        <dbReference type="Proteomes" id="UP000562027"/>
    </source>
</evidence>
<sequence>MKRILLSLALAAALPVLAQSGSTVNPNAKVDPKNNKVGKPVVEKPKVKLMTRDELRSCMDLNDANGKEAQAIKDEQARYKQESTDLRNEKDALQKEEEAYTAQVAELKKEREAILKMNEDIKAAAPKMSKEELEAKRKEYEARAAKFDASAGPAIEGGKALEAKRKVFSDKVDKFNASFKTLEDRTEAHLDKADAWKAECSNKSYDEADEAAIKKERAAAAK</sequence>
<feature type="signal peptide" evidence="2">
    <location>
        <begin position="1"/>
        <end position="18"/>
    </location>
</feature>
<protein>
    <submittedName>
        <fullName evidence="3">Chromosome segregation ATPase</fullName>
    </submittedName>
</protein>
<keyword evidence="4" id="KW-1185">Reference proteome</keyword>
<name>A0A840L1V7_9BURK</name>
<gene>
    <name evidence="3" type="ORF">HNP55_000296</name>
</gene>
<dbReference type="AlphaFoldDB" id="A0A840L1V7"/>
<reference evidence="3 4" key="1">
    <citation type="submission" date="2020-08" db="EMBL/GenBank/DDBJ databases">
        <title>Functional genomics of gut bacteria from endangered species of beetles.</title>
        <authorList>
            <person name="Carlos-Shanley C."/>
        </authorList>
    </citation>
    <scope>NUCLEOTIDE SEQUENCE [LARGE SCALE GENOMIC DNA]</scope>
    <source>
        <strain evidence="3 4">S00239</strain>
    </source>
</reference>
<dbReference type="Proteomes" id="UP000562027">
    <property type="component" value="Unassembled WGS sequence"/>
</dbReference>
<feature type="chain" id="PRO_5032634936" evidence="2">
    <location>
        <begin position="19"/>
        <end position="222"/>
    </location>
</feature>
<keyword evidence="1" id="KW-0175">Coiled coil</keyword>
<organism evidence="3 4">
    <name type="scientific">Roseateles oligotrophus</name>
    <dbReference type="NCBI Taxonomy" id="1769250"/>
    <lineage>
        <taxon>Bacteria</taxon>
        <taxon>Pseudomonadati</taxon>
        <taxon>Pseudomonadota</taxon>
        <taxon>Betaproteobacteria</taxon>
        <taxon>Burkholderiales</taxon>
        <taxon>Sphaerotilaceae</taxon>
        <taxon>Roseateles</taxon>
    </lineage>
</organism>
<evidence type="ECO:0000256" key="2">
    <source>
        <dbReference type="SAM" id="SignalP"/>
    </source>
</evidence>
<proteinExistence type="predicted"/>
<dbReference type="EMBL" id="JACHLP010000001">
    <property type="protein sequence ID" value="MBB4841801.1"/>
    <property type="molecule type" value="Genomic_DNA"/>
</dbReference>
<feature type="coiled-coil region" evidence="1">
    <location>
        <begin position="69"/>
        <end position="150"/>
    </location>
</feature>
<accession>A0A840L1V7</accession>